<proteinExistence type="predicted"/>
<evidence type="ECO:0000256" key="1">
    <source>
        <dbReference type="SAM" id="Phobius"/>
    </source>
</evidence>
<keyword evidence="1" id="KW-0472">Membrane</keyword>
<protein>
    <submittedName>
        <fullName evidence="2">Xylem serine proteinase 1</fullName>
    </submittedName>
</protein>
<sequence length="188" mass="20675">MSFAAVVSFILFLGVHVYISALWHLASVVFVLEPLYGFAAMRKSYELLSGKTRTGTFIVFVYMAACGMINVFFGLWCTDGAIWGYDEDCGRWGSGGDNHVPFIGRAGTIMSDNDYLSNSYPTSSPLAVIFKTASVNVTYPIIARFSARLPQELTPNILKRDIAAPGVYILAAFTKFTTMTGSDSDKEW</sequence>
<comment type="caution">
    <text evidence="2">The sequence shown here is derived from an EMBL/GenBank/DDBJ whole genome shotgun (WGS) entry which is preliminary data.</text>
</comment>
<dbReference type="EMBL" id="BMAC01000230">
    <property type="protein sequence ID" value="GFP90925.1"/>
    <property type="molecule type" value="Genomic_DNA"/>
</dbReference>
<dbReference type="Proteomes" id="UP000653305">
    <property type="component" value="Unassembled WGS sequence"/>
</dbReference>
<accession>A0A830C6G8</accession>
<feature type="transmembrane region" description="Helical" evidence="1">
    <location>
        <begin position="57"/>
        <end position="76"/>
    </location>
</feature>
<dbReference type="OrthoDB" id="1908649at2759"/>
<organism evidence="2 3">
    <name type="scientific">Phtheirospermum japonicum</name>
    <dbReference type="NCBI Taxonomy" id="374723"/>
    <lineage>
        <taxon>Eukaryota</taxon>
        <taxon>Viridiplantae</taxon>
        <taxon>Streptophyta</taxon>
        <taxon>Embryophyta</taxon>
        <taxon>Tracheophyta</taxon>
        <taxon>Spermatophyta</taxon>
        <taxon>Magnoliopsida</taxon>
        <taxon>eudicotyledons</taxon>
        <taxon>Gunneridae</taxon>
        <taxon>Pentapetalae</taxon>
        <taxon>asterids</taxon>
        <taxon>lamiids</taxon>
        <taxon>Lamiales</taxon>
        <taxon>Orobanchaceae</taxon>
        <taxon>Orobanchaceae incertae sedis</taxon>
        <taxon>Phtheirospermum</taxon>
    </lineage>
</organism>
<keyword evidence="1" id="KW-1133">Transmembrane helix</keyword>
<evidence type="ECO:0000313" key="3">
    <source>
        <dbReference type="Proteomes" id="UP000653305"/>
    </source>
</evidence>
<dbReference type="GO" id="GO:0006508">
    <property type="term" value="P:proteolysis"/>
    <property type="evidence" value="ECO:0007669"/>
    <property type="project" value="InterPro"/>
</dbReference>
<dbReference type="PANTHER" id="PTHR33133:SF24">
    <property type="entry name" value="OS01G0800300 PROTEIN"/>
    <property type="match status" value="1"/>
</dbReference>
<dbReference type="Gene3D" id="3.40.50.200">
    <property type="entry name" value="Peptidase S8/S53 domain"/>
    <property type="match status" value="1"/>
</dbReference>
<gene>
    <name evidence="2" type="ORF">PHJA_001236400</name>
</gene>
<dbReference type="GO" id="GO:0004252">
    <property type="term" value="F:serine-type endopeptidase activity"/>
    <property type="evidence" value="ECO:0007669"/>
    <property type="project" value="InterPro"/>
</dbReference>
<dbReference type="InterPro" id="IPR036852">
    <property type="entry name" value="Peptidase_S8/S53_dom_sf"/>
</dbReference>
<keyword evidence="3" id="KW-1185">Reference proteome</keyword>
<keyword evidence="1" id="KW-0812">Transmembrane</keyword>
<dbReference type="PANTHER" id="PTHR33133">
    <property type="entry name" value="OS08G0107100 PROTEIN-RELATED"/>
    <property type="match status" value="1"/>
</dbReference>
<dbReference type="Gene3D" id="3.50.30.30">
    <property type="match status" value="1"/>
</dbReference>
<evidence type="ECO:0000313" key="2">
    <source>
        <dbReference type="EMBL" id="GFP90925.1"/>
    </source>
</evidence>
<reference evidence="2" key="1">
    <citation type="submission" date="2020-07" db="EMBL/GenBank/DDBJ databases">
        <title>Ethylene signaling mediates host invasion by parasitic plants.</title>
        <authorList>
            <person name="Yoshida S."/>
        </authorList>
    </citation>
    <scope>NUCLEOTIDE SEQUENCE</scope>
    <source>
        <strain evidence="2">Okayama</strain>
    </source>
</reference>
<name>A0A830C6G8_9LAMI</name>
<dbReference type="AlphaFoldDB" id="A0A830C6G8"/>
<feature type="transmembrane region" description="Helical" evidence="1">
    <location>
        <begin position="6"/>
        <end position="36"/>
    </location>
</feature>